<proteinExistence type="predicted"/>
<keyword evidence="1" id="KW-0472">Membrane</keyword>
<name>A0A7C9DZX9_OPUST</name>
<evidence type="ECO:0000256" key="1">
    <source>
        <dbReference type="SAM" id="Phobius"/>
    </source>
</evidence>
<dbReference type="PANTHER" id="PTHR36396:SF1">
    <property type="entry name" value="MALTASE-GLUCOAMYLASE, INTESTINAL PROTEIN"/>
    <property type="match status" value="1"/>
</dbReference>
<dbReference type="AlphaFoldDB" id="A0A7C9DZX9"/>
<reference evidence="2" key="1">
    <citation type="journal article" date="2013" name="J. Plant Res.">
        <title>Effect of fungi and light on seed germination of three Opuntia species from semiarid lands of central Mexico.</title>
        <authorList>
            <person name="Delgado-Sanchez P."/>
            <person name="Jimenez-Bremont J.F."/>
            <person name="Guerrero-Gonzalez Mde L."/>
            <person name="Flores J."/>
        </authorList>
    </citation>
    <scope>NUCLEOTIDE SEQUENCE</scope>
    <source>
        <tissue evidence="2">Cladode</tissue>
    </source>
</reference>
<evidence type="ECO:0000313" key="2">
    <source>
        <dbReference type="EMBL" id="MBA4654347.1"/>
    </source>
</evidence>
<sequence length="157" mass="17087">MAEGKETSQSPDPSPLFLEVECISSGKVRRFAQGTKAGFALSLINNKLEAGAPLGLYIEAVKDGEDPITFGPSSVLVSYGNGWKLQTVVDYQGFKKREYNQASNASLNKKQVKEPAISFLYIGKIILAFGFIFLLGGVFTLALENLPWLLTYISSSL</sequence>
<feature type="transmembrane region" description="Helical" evidence="1">
    <location>
        <begin position="119"/>
        <end position="143"/>
    </location>
</feature>
<accession>A0A7C9DZX9</accession>
<dbReference type="EMBL" id="GISG01183247">
    <property type="protein sequence ID" value="MBA4654347.1"/>
    <property type="molecule type" value="Transcribed_RNA"/>
</dbReference>
<protein>
    <submittedName>
        <fullName evidence="2">Uncharacterized protein</fullName>
    </submittedName>
</protein>
<dbReference type="PANTHER" id="PTHR36396">
    <property type="entry name" value="MALTASE-GLUCOAMYLASE, INTESTINAL PROTEIN"/>
    <property type="match status" value="1"/>
</dbReference>
<organism evidence="2">
    <name type="scientific">Opuntia streptacantha</name>
    <name type="common">Prickly pear cactus</name>
    <name type="synonym">Opuntia cardona</name>
    <dbReference type="NCBI Taxonomy" id="393608"/>
    <lineage>
        <taxon>Eukaryota</taxon>
        <taxon>Viridiplantae</taxon>
        <taxon>Streptophyta</taxon>
        <taxon>Embryophyta</taxon>
        <taxon>Tracheophyta</taxon>
        <taxon>Spermatophyta</taxon>
        <taxon>Magnoliopsida</taxon>
        <taxon>eudicotyledons</taxon>
        <taxon>Gunneridae</taxon>
        <taxon>Pentapetalae</taxon>
        <taxon>Caryophyllales</taxon>
        <taxon>Cactineae</taxon>
        <taxon>Cactaceae</taxon>
        <taxon>Opuntioideae</taxon>
        <taxon>Opuntia</taxon>
    </lineage>
</organism>
<keyword evidence="1" id="KW-0812">Transmembrane</keyword>
<keyword evidence="1" id="KW-1133">Transmembrane helix</keyword>
<reference evidence="2" key="2">
    <citation type="submission" date="2020-07" db="EMBL/GenBank/DDBJ databases">
        <authorList>
            <person name="Vera ALvarez R."/>
            <person name="Arias-Moreno D.M."/>
            <person name="Jimenez-Jacinto V."/>
            <person name="Jimenez-Bremont J.F."/>
            <person name="Swaminathan K."/>
            <person name="Moose S.P."/>
            <person name="Guerrero-Gonzalez M.L."/>
            <person name="Marino-Ramirez L."/>
            <person name="Landsman D."/>
            <person name="Rodriguez-Kessler M."/>
            <person name="Delgado-Sanchez P."/>
        </authorList>
    </citation>
    <scope>NUCLEOTIDE SEQUENCE</scope>
    <source>
        <tissue evidence="2">Cladode</tissue>
    </source>
</reference>